<evidence type="ECO:0000313" key="6">
    <source>
        <dbReference type="RefSeq" id="XP_002737499.1"/>
    </source>
</evidence>
<dbReference type="PANTHER" id="PTHR46389">
    <property type="entry name" value="POLYCOMB GROUP PROTEIN PC"/>
    <property type="match status" value="1"/>
</dbReference>
<keyword evidence="5" id="KW-1185">Reference proteome</keyword>
<evidence type="ECO:0000256" key="1">
    <source>
        <dbReference type="ARBA" id="ARBA00004123"/>
    </source>
</evidence>
<accession>A0ABM0GUA7</accession>
<feature type="domain" description="Chromo" evidence="4">
    <location>
        <begin position="20"/>
        <end position="78"/>
    </location>
</feature>
<feature type="compositionally biased region" description="Basic and acidic residues" evidence="3">
    <location>
        <begin position="232"/>
        <end position="248"/>
    </location>
</feature>
<dbReference type="PANTHER" id="PTHR46389:SF3">
    <property type="entry name" value="POLYCOMB GROUP PROTEIN PC"/>
    <property type="match status" value="1"/>
</dbReference>
<gene>
    <name evidence="6" type="primary">LOC100369191</name>
</gene>
<name>A0ABM0GUA7_SACKO</name>
<protein>
    <submittedName>
        <fullName evidence="6">Polycomb group protein Pc-like isoform X1</fullName>
    </submittedName>
</protein>
<evidence type="ECO:0000256" key="2">
    <source>
        <dbReference type="ARBA" id="ARBA00023242"/>
    </source>
</evidence>
<dbReference type="InterPro" id="IPR023779">
    <property type="entry name" value="Chromodomain_CS"/>
</dbReference>
<proteinExistence type="predicted"/>
<feature type="compositionally biased region" description="Acidic residues" evidence="3">
    <location>
        <begin position="112"/>
        <end position="128"/>
    </location>
</feature>
<feature type="region of interest" description="Disordered" evidence="3">
    <location>
        <begin position="232"/>
        <end position="252"/>
    </location>
</feature>
<dbReference type="Gene3D" id="2.40.50.40">
    <property type="match status" value="1"/>
</dbReference>
<dbReference type="PROSITE" id="PS00598">
    <property type="entry name" value="CHROMO_1"/>
    <property type="match status" value="1"/>
</dbReference>
<feature type="region of interest" description="Disordered" evidence="3">
    <location>
        <begin position="109"/>
        <end position="131"/>
    </location>
</feature>
<dbReference type="InterPro" id="IPR033773">
    <property type="entry name" value="CBX7_C"/>
</dbReference>
<dbReference type="Pfam" id="PF00385">
    <property type="entry name" value="Chromo"/>
    <property type="match status" value="1"/>
</dbReference>
<comment type="subcellular location">
    <subcellularLocation>
        <location evidence="1">Nucleus</location>
    </subcellularLocation>
</comment>
<evidence type="ECO:0000256" key="3">
    <source>
        <dbReference type="SAM" id="MobiDB-lite"/>
    </source>
</evidence>
<dbReference type="InterPro" id="IPR052458">
    <property type="entry name" value="PcG_PRC1-like_component"/>
</dbReference>
<feature type="region of interest" description="Disordered" evidence="3">
    <location>
        <begin position="156"/>
        <end position="210"/>
    </location>
</feature>
<dbReference type="SMART" id="SM00298">
    <property type="entry name" value="CHROMO"/>
    <property type="match status" value="1"/>
</dbReference>
<keyword evidence="2" id="KW-0539">Nucleus</keyword>
<sequence>MTKVDSSKYMELSTIGEQVFAAEFIEKRRIRKGLVEYLVKWKGWSSKYSTWEPESNILDARLLQAFETQRQARLQVRGFRGRKHKSRIYNFNKFSLRQRNYKDKIDVKKCSEEEDDDDDDDTEIEGSDNDVAHCSNIRHGARKKMKMNHSRNVYENTDDSNHGHMDSGESIIHNNNNNNDVDHKDGKITDTMNGKTSRNELSKGSTKSSRLCSVIRSTDSLKLTIVATEKSQTNEKSERKYSPLHTDKQNGCNRNFHYSGDSGHGNEVSQPIAFEPPLTPISEEDCVKNERLDAQNEAPTTRNAGSDVSRPKFFDYYGGFEYIDWKPNVPSNDVTVTDVTAQDVTITIRENATGVAFIATK</sequence>
<dbReference type="InterPro" id="IPR016197">
    <property type="entry name" value="Chromo-like_dom_sf"/>
</dbReference>
<dbReference type="RefSeq" id="XP_002737499.1">
    <property type="nucleotide sequence ID" value="XM_002737453.2"/>
</dbReference>
<dbReference type="PROSITE" id="PS50013">
    <property type="entry name" value="CHROMO_2"/>
    <property type="match status" value="1"/>
</dbReference>
<dbReference type="InterPro" id="IPR000953">
    <property type="entry name" value="Chromo/chromo_shadow_dom"/>
</dbReference>
<dbReference type="Pfam" id="PF17218">
    <property type="entry name" value="CBX7_C"/>
    <property type="match status" value="1"/>
</dbReference>
<dbReference type="InterPro" id="IPR023780">
    <property type="entry name" value="Chromo_domain"/>
</dbReference>
<dbReference type="SUPFAM" id="SSF54160">
    <property type="entry name" value="Chromo domain-like"/>
    <property type="match status" value="1"/>
</dbReference>
<dbReference type="CDD" id="cd18627">
    <property type="entry name" value="CD_polycomb_like"/>
    <property type="match status" value="1"/>
</dbReference>
<dbReference type="GeneID" id="100369191"/>
<reference evidence="6" key="1">
    <citation type="submission" date="2025-08" db="UniProtKB">
        <authorList>
            <consortium name="RefSeq"/>
        </authorList>
    </citation>
    <scope>IDENTIFICATION</scope>
    <source>
        <tissue evidence="6">Testes</tissue>
    </source>
</reference>
<dbReference type="Proteomes" id="UP000694865">
    <property type="component" value="Unplaced"/>
</dbReference>
<evidence type="ECO:0000259" key="4">
    <source>
        <dbReference type="PROSITE" id="PS50013"/>
    </source>
</evidence>
<organism evidence="5 6">
    <name type="scientific">Saccoglossus kowalevskii</name>
    <name type="common">Acorn worm</name>
    <dbReference type="NCBI Taxonomy" id="10224"/>
    <lineage>
        <taxon>Eukaryota</taxon>
        <taxon>Metazoa</taxon>
        <taxon>Hemichordata</taxon>
        <taxon>Enteropneusta</taxon>
        <taxon>Harrimaniidae</taxon>
        <taxon>Saccoglossus</taxon>
    </lineage>
</organism>
<evidence type="ECO:0000313" key="5">
    <source>
        <dbReference type="Proteomes" id="UP000694865"/>
    </source>
</evidence>